<dbReference type="PROSITE" id="PS50110">
    <property type="entry name" value="RESPONSE_REGULATORY"/>
    <property type="match status" value="1"/>
</dbReference>
<dbReference type="InterPro" id="IPR005467">
    <property type="entry name" value="His_kinase_dom"/>
</dbReference>
<evidence type="ECO:0000313" key="10">
    <source>
        <dbReference type="EMBL" id="SCM67503.1"/>
    </source>
</evidence>
<protein>
    <recommendedName>
        <fullName evidence="2">histidine kinase</fullName>
        <ecNumber evidence="2">2.7.13.3</ecNumber>
    </recommendedName>
</protein>
<evidence type="ECO:0000313" key="11">
    <source>
        <dbReference type="Proteomes" id="UP000184085"/>
    </source>
</evidence>
<evidence type="ECO:0000256" key="4">
    <source>
        <dbReference type="ARBA" id="ARBA00022777"/>
    </source>
</evidence>
<evidence type="ECO:0000259" key="9">
    <source>
        <dbReference type="PROSITE" id="PS50110"/>
    </source>
</evidence>
<evidence type="ECO:0000256" key="6">
    <source>
        <dbReference type="SAM" id="Coils"/>
    </source>
</evidence>
<dbReference type="Pfam" id="PF02518">
    <property type="entry name" value="HATPase_c"/>
    <property type="match status" value="1"/>
</dbReference>
<reference evidence="11" key="1">
    <citation type="submission" date="2016-09" db="EMBL/GenBank/DDBJ databases">
        <authorList>
            <person name="Wibberg D."/>
        </authorList>
    </citation>
    <scope>NUCLEOTIDE SEQUENCE [LARGE SCALE GENOMIC DNA]</scope>
</reference>
<dbReference type="InterPro" id="IPR036890">
    <property type="entry name" value="HATPase_C_sf"/>
</dbReference>
<sequence length="712" mass="78015">MMAAPTGRKPTYVWGVGLLWISVFTCILFFTGFTALNILHRQQAFQQKIVQADIILVRLNNQLGYGGFIHNFKNAVLRPDEKDRYLDAFGQNALAIKALIEQTEQHFPDLTNEIKNLGETLNEYTENAEFLRQTELRQPLDIDPIVRVNDDFAVQALLNLLQSNRDQMTETLSQMESRKIVLSVGAAISFISAITATAGLLIYARNRSRIFRAAVEENRRTSEMIEDVGGAIFKLGSDGEVEVTNRKGRAMFGALIERQSVPLVDRMLETFPEIALDDPLLRAFLGRKVDSEISLYTFPDQSQRYLRIFSAPLSNQNQGGAVIEITDVTQNMVAEKLEDQNRNILVLGQVARSVVHDVRNVNATLRFTLERLKGQDLGGSTPALITNALSALSVSDKLAKRLLDFATAGRDEVTNFEASDVLTMLRSLSDGIAQDQILIDVRKAPAGARLTGSPNAVLAALINLVVNARNALVAAGQDGQITVHLDSEELHPSIPGWVFRVTDTGPGFPQEIIAGSRSSAPTRSAEGYGLGLSIVHSVAVDMGGYVQLSNRAGRGAEVSIHLPAHHSAEPLMQTAQTLHASARVLLVDDSMMVTRLLERQFAKIGIATHQSHSAKAALLSLQTHQYDLVITDYDLGEEQSGKDIAAATHELQPDVPVIVFTKTPEWATEAFAHLNVEIFGKGNQTETLISRAKSLLARSPEPADAAFSTKNQ</sequence>
<keyword evidence="6" id="KW-0175">Coiled coil</keyword>
<dbReference type="CDD" id="cd00156">
    <property type="entry name" value="REC"/>
    <property type="match status" value="1"/>
</dbReference>
<keyword evidence="3" id="KW-0808">Transferase</keyword>
<feature type="modified residue" description="4-aspartylphosphate" evidence="5">
    <location>
        <position position="632"/>
    </location>
</feature>
<dbReference type="GO" id="GO:0004673">
    <property type="term" value="F:protein histidine kinase activity"/>
    <property type="evidence" value="ECO:0007669"/>
    <property type="project" value="UniProtKB-EC"/>
</dbReference>
<feature type="transmembrane region" description="Helical" evidence="7">
    <location>
        <begin position="180"/>
        <end position="204"/>
    </location>
</feature>
<dbReference type="SUPFAM" id="SSF52172">
    <property type="entry name" value="CheY-like"/>
    <property type="match status" value="1"/>
</dbReference>
<dbReference type="Proteomes" id="UP000184085">
    <property type="component" value="Unassembled WGS sequence"/>
</dbReference>
<dbReference type="Gene3D" id="3.30.565.10">
    <property type="entry name" value="Histidine kinase-like ATPase, C-terminal domain"/>
    <property type="match status" value="1"/>
</dbReference>
<dbReference type="GO" id="GO:0030295">
    <property type="term" value="F:protein kinase activator activity"/>
    <property type="evidence" value="ECO:0007669"/>
    <property type="project" value="TreeGrafter"/>
</dbReference>
<gene>
    <name evidence="10" type="ORF">KARMA_1702</name>
</gene>
<keyword evidence="4 10" id="KW-0418">Kinase</keyword>
<dbReference type="SMART" id="SM00387">
    <property type="entry name" value="HATPase_c"/>
    <property type="match status" value="1"/>
</dbReference>
<feature type="coiled-coil region" evidence="6">
    <location>
        <begin position="107"/>
        <end position="134"/>
    </location>
</feature>
<dbReference type="InterPro" id="IPR003594">
    <property type="entry name" value="HATPase_dom"/>
</dbReference>
<keyword evidence="7" id="KW-0812">Transmembrane</keyword>
<organism evidence="10 11">
    <name type="scientific">Donghicola eburneus</name>
    <dbReference type="NCBI Taxonomy" id="393278"/>
    <lineage>
        <taxon>Bacteria</taxon>
        <taxon>Pseudomonadati</taxon>
        <taxon>Pseudomonadota</taxon>
        <taxon>Alphaproteobacteria</taxon>
        <taxon>Rhodobacterales</taxon>
        <taxon>Roseobacteraceae</taxon>
        <taxon>Donghicola</taxon>
    </lineage>
</organism>
<evidence type="ECO:0000256" key="2">
    <source>
        <dbReference type="ARBA" id="ARBA00012438"/>
    </source>
</evidence>
<dbReference type="PANTHER" id="PTHR42878:SF14">
    <property type="entry name" value="OSMOLARITY TWO-COMPONENT SYSTEM PROTEIN SSK1"/>
    <property type="match status" value="1"/>
</dbReference>
<dbReference type="Gene3D" id="3.40.50.2300">
    <property type="match status" value="1"/>
</dbReference>
<dbReference type="EMBL" id="FMJB01000046">
    <property type="protein sequence ID" value="SCM67503.1"/>
    <property type="molecule type" value="Genomic_DNA"/>
</dbReference>
<keyword evidence="7" id="KW-0472">Membrane</keyword>
<dbReference type="GO" id="GO:0000156">
    <property type="term" value="F:phosphorelay response regulator activity"/>
    <property type="evidence" value="ECO:0007669"/>
    <property type="project" value="TreeGrafter"/>
</dbReference>
<dbReference type="InterPro" id="IPR004358">
    <property type="entry name" value="Sig_transdc_His_kin-like_C"/>
</dbReference>
<evidence type="ECO:0000256" key="7">
    <source>
        <dbReference type="SAM" id="Phobius"/>
    </source>
</evidence>
<keyword evidence="11" id="KW-1185">Reference proteome</keyword>
<keyword evidence="5" id="KW-0597">Phosphoprotein</keyword>
<evidence type="ECO:0000256" key="3">
    <source>
        <dbReference type="ARBA" id="ARBA00022679"/>
    </source>
</evidence>
<proteinExistence type="predicted"/>
<dbReference type="PANTHER" id="PTHR42878">
    <property type="entry name" value="TWO-COMPONENT HISTIDINE KINASE"/>
    <property type="match status" value="1"/>
</dbReference>
<dbReference type="SMART" id="SM00448">
    <property type="entry name" value="REC"/>
    <property type="match status" value="1"/>
</dbReference>
<feature type="transmembrane region" description="Helical" evidence="7">
    <location>
        <begin position="12"/>
        <end position="39"/>
    </location>
</feature>
<dbReference type="GO" id="GO:0007234">
    <property type="term" value="P:osmosensory signaling via phosphorelay pathway"/>
    <property type="evidence" value="ECO:0007669"/>
    <property type="project" value="TreeGrafter"/>
</dbReference>
<dbReference type="InterPro" id="IPR001789">
    <property type="entry name" value="Sig_transdc_resp-reg_receiver"/>
</dbReference>
<dbReference type="PROSITE" id="PS50109">
    <property type="entry name" value="HIS_KIN"/>
    <property type="match status" value="1"/>
</dbReference>
<dbReference type="PRINTS" id="PR00344">
    <property type="entry name" value="BCTRLSENSOR"/>
</dbReference>
<feature type="domain" description="Histidine kinase" evidence="8">
    <location>
        <begin position="353"/>
        <end position="566"/>
    </location>
</feature>
<dbReference type="EC" id="2.7.13.3" evidence="2"/>
<feature type="domain" description="Response regulatory" evidence="9">
    <location>
        <begin position="583"/>
        <end position="696"/>
    </location>
</feature>
<accession>A0A1M4MY46</accession>
<dbReference type="Pfam" id="PF00072">
    <property type="entry name" value="Response_reg"/>
    <property type="match status" value="1"/>
</dbReference>
<evidence type="ECO:0000256" key="5">
    <source>
        <dbReference type="PROSITE-ProRule" id="PRU00169"/>
    </source>
</evidence>
<evidence type="ECO:0000256" key="1">
    <source>
        <dbReference type="ARBA" id="ARBA00000085"/>
    </source>
</evidence>
<dbReference type="InterPro" id="IPR050351">
    <property type="entry name" value="BphY/WalK/GraS-like"/>
</dbReference>
<dbReference type="SUPFAM" id="SSF55874">
    <property type="entry name" value="ATPase domain of HSP90 chaperone/DNA topoisomerase II/histidine kinase"/>
    <property type="match status" value="1"/>
</dbReference>
<name>A0A1M4MY46_9RHOB</name>
<comment type="catalytic activity">
    <reaction evidence="1">
        <text>ATP + protein L-histidine = ADP + protein N-phospho-L-histidine.</text>
        <dbReference type="EC" id="2.7.13.3"/>
    </reaction>
</comment>
<evidence type="ECO:0000259" key="8">
    <source>
        <dbReference type="PROSITE" id="PS50109"/>
    </source>
</evidence>
<keyword evidence="7" id="KW-1133">Transmembrane helix</keyword>
<dbReference type="InterPro" id="IPR011006">
    <property type="entry name" value="CheY-like_superfamily"/>
</dbReference>
<dbReference type="AlphaFoldDB" id="A0A1M4MY46"/>